<dbReference type="Proteomes" id="UP000241546">
    <property type="component" value="Unassembled WGS sequence"/>
</dbReference>
<feature type="transmembrane region" description="Helical" evidence="1">
    <location>
        <begin position="35"/>
        <end position="53"/>
    </location>
</feature>
<dbReference type="RefSeq" id="XP_024749529.1">
    <property type="nucleotide sequence ID" value="XM_024894181.1"/>
</dbReference>
<name>A0A2T4BAH4_9HYPO</name>
<gene>
    <name evidence="2" type="ORF">BBK36DRAFT_1159258</name>
</gene>
<feature type="transmembrane region" description="Helical" evidence="1">
    <location>
        <begin position="120"/>
        <end position="139"/>
    </location>
</feature>
<keyword evidence="1" id="KW-0472">Membrane</keyword>
<evidence type="ECO:0000313" key="2">
    <source>
        <dbReference type="EMBL" id="PTB66209.1"/>
    </source>
</evidence>
<keyword evidence="1" id="KW-0812">Transmembrane</keyword>
<keyword evidence="3" id="KW-1185">Reference proteome</keyword>
<feature type="transmembrane region" description="Helical" evidence="1">
    <location>
        <begin position="95"/>
        <end position="114"/>
    </location>
</feature>
<protein>
    <submittedName>
        <fullName evidence="2">Uncharacterized protein</fullName>
    </submittedName>
</protein>
<organism evidence="2 3">
    <name type="scientific">Trichoderma citrinoviride</name>
    <dbReference type="NCBI Taxonomy" id="58853"/>
    <lineage>
        <taxon>Eukaryota</taxon>
        <taxon>Fungi</taxon>
        <taxon>Dikarya</taxon>
        <taxon>Ascomycota</taxon>
        <taxon>Pezizomycotina</taxon>
        <taxon>Sordariomycetes</taxon>
        <taxon>Hypocreomycetidae</taxon>
        <taxon>Hypocreales</taxon>
        <taxon>Hypocreaceae</taxon>
        <taxon>Trichoderma</taxon>
    </lineage>
</organism>
<keyword evidence="1" id="KW-1133">Transmembrane helix</keyword>
<evidence type="ECO:0000313" key="3">
    <source>
        <dbReference type="Proteomes" id="UP000241546"/>
    </source>
</evidence>
<dbReference type="GeneID" id="36602299"/>
<proteinExistence type="predicted"/>
<dbReference type="AlphaFoldDB" id="A0A2T4BAH4"/>
<accession>A0A2T4BAH4</accession>
<dbReference type="EMBL" id="KZ680213">
    <property type="protein sequence ID" value="PTB66209.1"/>
    <property type="molecule type" value="Genomic_DNA"/>
</dbReference>
<sequence length="232" mass="26854">MASLPLELSNNYLLDNLKQDIESLLSHVKSASWEFLVLVTIILWAGIQRRLLVHLTATLSRRRWNDVTRGYEDPTIWYSEHDYRPSERGREDSEYLHCILLYVSMYIGFFDAAGVPAKTLLTGLAISSVPLFLPFRFYLEWPLVSKTLLMWWAKVTLAETVSWTGNALSLAFSISSMCQFLEDFAQLSARRLEAPEQPHPNILAATWKLSFPKLKDTLPRVWRDWFLESVLN</sequence>
<reference evidence="3" key="1">
    <citation type="submission" date="2016-07" db="EMBL/GenBank/DDBJ databases">
        <title>Multiple horizontal gene transfer events from other fungi enriched the ability of initially mycotrophic Trichoderma (Ascomycota) to feed on dead plant biomass.</title>
        <authorList>
            <consortium name="DOE Joint Genome Institute"/>
            <person name="Atanasova L."/>
            <person name="Chenthamara K."/>
            <person name="Zhang J."/>
            <person name="Grujic M."/>
            <person name="Henrissat B."/>
            <person name="Kuo A."/>
            <person name="Aerts A."/>
            <person name="Salamov A."/>
            <person name="Lipzen A."/>
            <person name="Labutti K."/>
            <person name="Barry K."/>
            <person name="Miao Y."/>
            <person name="Rahimi M.J."/>
            <person name="Shen Q."/>
            <person name="Grigoriev I.V."/>
            <person name="Kubicek C.P."/>
            <person name="Druzhinina I.S."/>
        </authorList>
    </citation>
    <scope>NUCLEOTIDE SEQUENCE [LARGE SCALE GENOMIC DNA]</scope>
    <source>
        <strain evidence="3">TUCIM 6016</strain>
    </source>
</reference>
<evidence type="ECO:0000256" key="1">
    <source>
        <dbReference type="SAM" id="Phobius"/>
    </source>
</evidence>
<dbReference type="OrthoDB" id="4900088at2759"/>